<dbReference type="RefSeq" id="WP_115389122.1">
    <property type="nucleotide sequence ID" value="NZ_JADZHC010000034.1"/>
</dbReference>
<dbReference type="InterPro" id="IPR037401">
    <property type="entry name" value="SnoaL-like"/>
</dbReference>
<feature type="domain" description="SnoaL-like" evidence="1">
    <location>
        <begin position="46"/>
        <end position="129"/>
    </location>
</feature>
<reference evidence="2 3" key="1">
    <citation type="submission" date="2018-06" db="EMBL/GenBank/DDBJ databases">
        <authorList>
            <consortium name="Pathogen Informatics"/>
            <person name="Doyle S."/>
        </authorList>
    </citation>
    <scope>NUCLEOTIDE SEQUENCE [LARGE SCALE GENOMIC DNA]</scope>
    <source>
        <strain evidence="2 3">NCTC10738</strain>
    </source>
</reference>
<protein>
    <submittedName>
        <fullName evidence="2">SnoaL-like domain</fullName>
    </submittedName>
</protein>
<proteinExistence type="predicted"/>
<keyword evidence="3" id="KW-1185">Reference proteome</keyword>
<gene>
    <name evidence="2" type="ORF">NCTC10738_00525</name>
</gene>
<evidence type="ECO:0000313" key="2">
    <source>
        <dbReference type="EMBL" id="SUI50531.1"/>
    </source>
</evidence>
<dbReference type="Pfam" id="PF12680">
    <property type="entry name" value="SnoaL_2"/>
    <property type="match status" value="1"/>
</dbReference>
<dbReference type="Proteomes" id="UP000254069">
    <property type="component" value="Unassembled WGS sequence"/>
</dbReference>
<dbReference type="AlphaFoldDB" id="A0A379YWG6"/>
<organism evidence="2 3">
    <name type="scientific">Shewanella algae</name>
    <dbReference type="NCBI Taxonomy" id="38313"/>
    <lineage>
        <taxon>Bacteria</taxon>
        <taxon>Pseudomonadati</taxon>
        <taxon>Pseudomonadota</taxon>
        <taxon>Gammaproteobacteria</taxon>
        <taxon>Alteromonadales</taxon>
        <taxon>Shewanellaceae</taxon>
        <taxon>Shewanella</taxon>
    </lineage>
</organism>
<evidence type="ECO:0000259" key="1">
    <source>
        <dbReference type="Pfam" id="PF12680"/>
    </source>
</evidence>
<accession>A0A379YWG6</accession>
<name>A0A379YWG6_9GAMM</name>
<dbReference type="EMBL" id="UGYO01000001">
    <property type="protein sequence ID" value="SUI50531.1"/>
    <property type="molecule type" value="Genomic_DNA"/>
</dbReference>
<sequence length="164" mass="18453">MTSHSVAADIAPASQSVSPQSQEIIQAFIALYQSLGPEQLPTLRQRLQAVYAPEICFCDPMHRLEGLEQLEQYFAGLYRNLTEIAFEITDVLPAGDQAAISWQMKYCHPKLNRGQSISVDGISLIKFGDKIHYHRDYLDLGQMLYEQLPLLGSVVRMVKGRASR</sequence>
<dbReference type="Gene3D" id="3.10.450.50">
    <property type="match status" value="1"/>
</dbReference>
<dbReference type="InterPro" id="IPR032710">
    <property type="entry name" value="NTF2-like_dom_sf"/>
</dbReference>
<evidence type="ECO:0000313" key="3">
    <source>
        <dbReference type="Proteomes" id="UP000254069"/>
    </source>
</evidence>
<dbReference type="SUPFAM" id="SSF54427">
    <property type="entry name" value="NTF2-like"/>
    <property type="match status" value="1"/>
</dbReference>